<feature type="region of interest" description="Disordered" evidence="4">
    <location>
        <begin position="89"/>
        <end position="177"/>
    </location>
</feature>
<dbReference type="EMBL" id="KZ826089">
    <property type="protein sequence ID" value="PYH88473.1"/>
    <property type="molecule type" value="Genomic_DNA"/>
</dbReference>
<keyword evidence="3" id="KW-0539">Nucleus</keyword>
<evidence type="ECO:0000256" key="4">
    <source>
        <dbReference type="SAM" id="MobiDB-lite"/>
    </source>
</evidence>
<organism evidence="5 6">
    <name type="scientific">Aspergillus ellipticus CBS 707.79</name>
    <dbReference type="NCBI Taxonomy" id="1448320"/>
    <lineage>
        <taxon>Eukaryota</taxon>
        <taxon>Fungi</taxon>
        <taxon>Dikarya</taxon>
        <taxon>Ascomycota</taxon>
        <taxon>Pezizomycotina</taxon>
        <taxon>Eurotiomycetes</taxon>
        <taxon>Eurotiomycetidae</taxon>
        <taxon>Eurotiales</taxon>
        <taxon>Aspergillaceae</taxon>
        <taxon>Aspergillus</taxon>
        <taxon>Aspergillus subgen. Circumdati</taxon>
    </lineage>
</organism>
<dbReference type="GO" id="GO:0005634">
    <property type="term" value="C:nucleus"/>
    <property type="evidence" value="ECO:0007669"/>
    <property type="project" value="UniProtKB-SubCell"/>
</dbReference>
<dbReference type="GO" id="GO:0008157">
    <property type="term" value="F:protein phosphatase 1 binding"/>
    <property type="evidence" value="ECO:0007669"/>
    <property type="project" value="TreeGrafter"/>
</dbReference>
<feature type="compositionally biased region" description="Low complexity" evidence="4">
    <location>
        <begin position="90"/>
        <end position="104"/>
    </location>
</feature>
<evidence type="ECO:0000313" key="5">
    <source>
        <dbReference type="EMBL" id="PYH88473.1"/>
    </source>
</evidence>
<reference evidence="5 6" key="1">
    <citation type="submission" date="2018-02" db="EMBL/GenBank/DDBJ databases">
        <title>The genomes of Aspergillus section Nigri reveals drivers in fungal speciation.</title>
        <authorList>
            <consortium name="DOE Joint Genome Institute"/>
            <person name="Vesth T.C."/>
            <person name="Nybo J."/>
            <person name="Theobald S."/>
            <person name="Brandl J."/>
            <person name="Frisvad J.C."/>
            <person name="Nielsen K.F."/>
            <person name="Lyhne E.K."/>
            <person name="Kogle M.E."/>
            <person name="Kuo A."/>
            <person name="Riley R."/>
            <person name="Clum A."/>
            <person name="Nolan M."/>
            <person name="Lipzen A."/>
            <person name="Salamov A."/>
            <person name="Henrissat B."/>
            <person name="Wiebenga A."/>
            <person name="De vries R.P."/>
            <person name="Grigoriev I.V."/>
            <person name="Mortensen U.H."/>
            <person name="Andersen M.R."/>
            <person name="Baker S.E."/>
        </authorList>
    </citation>
    <scope>NUCLEOTIDE SEQUENCE [LARGE SCALE GENOMIC DNA]</scope>
    <source>
        <strain evidence="5 6">CBS 707.79</strain>
    </source>
</reference>
<evidence type="ECO:0000256" key="3">
    <source>
        <dbReference type="RuleBase" id="RU367162"/>
    </source>
</evidence>
<sequence>MSRIHQLSPNTANSSQVELAVGQSSNPSAHRVPATLRLRAENEPASRGINQSESTPRRIRWSEDVIDNEGLGKKSSKVCCIYHKSRTLNDSFTDSESSDSGTSDSDTDNDSELDCHRRTGNHRSLDQRNSQTDQDLGDSSGRGRTTYSTNCPGVNTKRRKPSPNAYEKMPKPVNARR</sequence>
<feature type="compositionally biased region" description="Polar residues" evidence="4">
    <location>
        <begin position="142"/>
        <end position="153"/>
    </location>
</feature>
<dbReference type="VEuPathDB" id="FungiDB:BO71DRAFT_454038"/>
<proteinExistence type="inferred from homology"/>
<comment type="similarity">
    <text evidence="2 3">Belongs to the YPI1 family.</text>
</comment>
<dbReference type="Pfam" id="PF07491">
    <property type="entry name" value="PPI_Ypi1"/>
    <property type="match status" value="1"/>
</dbReference>
<comment type="subcellular location">
    <subcellularLocation>
        <location evidence="3">Nucleus</location>
    </subcellularLocation>
</comment>
<comment type="function">
    <text evidence="1 3">Regulator of type 1 phosphatases which maintains protein phosphatase activity under strict control.</text>
</comment>
<dbReference type="GO" id="GO:0004865">
    <property type="term" value="F:protein serine/threonine phosphatase inhibitor activity"/>
    <property type="evidence" value="ECO:0007669"/>
    <property type="project" value="UniProtKB-UniRule"/>
</dbReference>
<evidence type="ECO:0000256" key="1">
    <source>
        <dbReference type="ARBA" id="ARBA00003401"/>
    </source>
</evidence>
<dbReference type="InterPro" id="IPR011107">
    <property type="entry name" value="PPI_Ypi1"/>
</dbReference>
<evidence type="ECO:0000313" key="6">
    <source>
        <dbReference type="Proteomes" id="UP000247810"/>
    </source>
</evidence>
<dbReference type="PANTHER" id="PTHR20835">
    <property type="entry name" value="E3 UBIQUITIN-PROTEIN LIGASE PPP1R11-RELATED"/>
    <property type="match status" value="1"/>
</dbReference>
<dbReference type="OrthoDB" id="307488at2759"/>
<dbReference type="PANTHER" id="PTHR20835:SF0">
    <property type="entry name" value="E3 UBIQUITIN-PROTEIN LIGASE PPP1R11"/>
    <property type="match status" value="1"/>
</dbReference>
<keyword evidence="6" id="KW-1185">Reference proteome</keyword>
<gene>
    <name evidence="5" type="ORF">BO71DRAFT_454038</name>
</gene>
<evidence type="ECO:0000256" key="2">
    <source>
        <dbReference type="ARBA" id="ARBA00005605"/>
    </source>
</evidence>
<accession>A0A319DBQ3</accession>
<dbReference type="AlphaFoldDB" id="A0A319DBQ3"/>
<feature type="region of interest" description="Disordered" evidence="4">
    <location>
        <begin position="1"/>
        <end position="67"/>
    </location>
</feature>
<feature type="compositionally biased region" description="Polar residues" evidence="4">
    <location>
        <begin position="1"/>
        <end position="28"/>
    </location>
</feature>
<name>A0A319DBQ3_9EURO</name>
<dbReference type="STRING" id="1448320.A0A319DBQ3"/>
<dbReference type="Proteomes" id="UP000247810">
    <property type="component" value="Unassembled WGS sequence"/>
</dbReference>
<protein>
    <recommendedName>
        <fullName evidence="3">Type 1 phosphatases regulator</fullName>
    </recommendedName>
</protein>